<sequence>MFSHDLFIKKIQKEFTRKDLLAVVVKNGYSIQTGDRIIEYGLLIGSIERIKKGHYKKITNQLQEKSISNEFNHDDEGF</sequence>
<dbReference type="EMBL" id="JAUOEL010000001">
    <property type="protein sequence ID" value="MDO5973528.1"/>
    <property type="molecule type" value="Genomic_DNA"/>
</dbReference>
<reference evidence="1" key="1">
    <citation type="submission" date="2023-07" db="EMBL/GenBank/DDBJ databases">
        <title>Two novel species in the genus Flavivirga.</title>
        <authorList>
            <person name="Kwon K."/>
        </authorList>
    </citation>
    <scope>NUCLEOTIDE SEQUENCE</scope>
    <source>
        <strain evidence="1">KACC 14158</strain>
    </source>
</reference>
<gene>
    <name evidence="1" type="ORF">Q4Q40_04955</name>
</gene>
<dbReference type="RefSeq" id="WP_303300621.1">
    <property type="nucleotide sequence ID" value="NZ_BAABDA010000042.1"/>
</dbReference>
<organism evidence="1 2">
    <name type="scientific">Flavivirga jejuensis</name>
    <dbReference type="NCBI Taxonomy" id="870487"/>
    <lineage>
        <taxon>Bacteria</taxon>
        <taxon>Pseudomonadati</taxon>
        <taxon>Bacteroidota</taxon>
        <taxon>Flavobacteriia</taxon>
        <taxon>Flavobacteriales</taxon>
        <taxon>Flavobacteriaceae</taxon>
        <taxon>Flavivirga</taxon>
    </lineage>
</organism>
<name>A0ABT8WK44_9FLAO</name>
<dbReference type="Proteomes" id="UP001176806">
    <property type="component" value="Unassembled WGS sequence"/>
</dbReference>
<evidence type="ECO:0000313" key="1">
    <source>
        <dbReference type="EMBL" id="MDO5973528.1"/>
    </source>
</evidence>
<comment type="caution">
    <text evidence="1">The sequence shown here is derived from an EMBL/GenBank/DDBJ whole genome shotgun (WGS) entry which is preliminary data.</text>
</comment>
<proteinExistence type="predicted"/>
<accession>A0ABT8WK44</accession>
<evidence type="ECO:0000313" key="2">
    <source>
        <dbReference type="Proteomes" id="UP001176806"/>
    </source>
</evidence>
<keyword evidence="2" id="KW-1185">Reference proteome</keyword>
<protein>
    <submittedName>
        <fullName evidence="1">Uncharacterized protein</fullName>
    </submittedName>
</protein>